<dbReference type="EMBL" id="KI965484">
    <property type="protein sequence ID" value="EUD65055.1"/>
    <property type="molecule type" value="Genomic_DNA"/>
</dbReference>
<feature type="region of interest" description="Disordered" evidence="1">
    <location>
        <begin position="313"/>
        <end position="374"/>
    </location>
</feature>
<feature type="compositionally biased region" description="Low complexity" evidence="1">
    <location>
        <begin position="315"/>
        <end position="342"/>
    </location>
</feature>
<dbReference type="GeneID" id="20039840"/>
<evidence type="ECO:0000313" key="3">
    <source>
        <dbReference type="EMBL" id="EUD65055.1"/>
    </source>
</evidence>
<sequence length="882" mass="98980">MLIKVVSLLAALYLRAAYVIDVDEDFPPTTSPEGDQDSSHPAVLTECNSSKSDEDSNNTHASGDLTGIPEGCFKESDQSSEDGGEVPSATTPARYGQESCQESSQGKFQENCHENSQGKCQDSCQDSFQPTVTLSSSVGVPPDPQECTKKMLRGEKNSCKNNLNENVTTASIDKPVPNKNNFRQDFLNFYHTLIGKGFNRSKADQKEAEDKFYGRGEKECKEKDKHDPKVKSTLPDDCFVKDKEISQNPLSVAKEESRFPNEVTESEEEYDKTTWGMEKHHLIMRNGGSISLLGGLDGLDSINSVRNFDGVNTMSTTDSVSGVSRDVSGPSAKSGSSSSSDGKSGGGSNGSSSPNVDSSILNVDDSGVNLGGGSPSMGSSLSLDSITPNMGSSLSLDSISPSIGITLSLDSSTSSIGSTMSVGNISTSSSDSGSRTYHDKMLTHLFSLAILFYSNKTYFEEMAKKLPENYYLSYKELQQNMNRKYENNFTEIYEDFYALEKKKNPIEEKGIEKYYYAFNRLVYTLLLFLYGILQKEDALHLSFESLPLEYRLRRQELMEAITKSTPSDMNDIYFTTYKFFDSMCTCLDLSSCFNFNYLGKKIFNNLDQKGNPQRKITLEVKKINEYMTNIHSDIVEYITDLNSYFKEFVDYATRENLFCEPVSYCYSLFLDYYLSTMDQLMDHLNIHLRYPVNKESQENLSHIYKEIKTHTDNLGCTMRSFYFKNSIKSDPELSISSFFTDSKFRFLLADKYVSKKYSDFIALMLSIIDYLRVLVASLTSLVTLQTVHALLLDTENENIKYVDAMKALRYLTKYLSDKNSIFAAPGRRSTSGQKHEEKGTEEEGKKKEGKGKEEKGKEEKGRENKTKEAKLNQTKLKPTEPI</sequence>
<evidence type="ECO:0000313" key="4">
    <source>
        <dbReference type="Proteomes" id="UP000030640"/>
    </source>
</evidence>
<dbReference type="OrthoDB" id="386326at2759"/>
<dbReference type="RefSeq" id="XP_008818371.1">
    <property type="nucleotide sequence ID" value="XM_008820149.1"/>
</dbReference>
<dbReference type="AlphaFoldDB" id="W7A0H1"/>
<organism evidence="3 4">
    <name type="scientific">Plasmodium inui San Antonio 1</name>
    <dbReference type="NCBI Taxonomy" id="1237626"/>
    <lineage>
        <taxon>Eukaryota</taxon>
        <taxon>Sar</taxon>
        <taxon>Alveolata</taxon>
        <taxon>Apicomplexa</taxon>
        <taxon>Aconoidasida</taxon>
        <taxon>Haemosporida</taxon>
        <taxon>Plasmodiidae</taxon>
        <taxon>Plasmodium</taxon>
        <taxon>Plasmodium (Plasmodium)</taxon>
    </lineage>
</organism>
<keyword evidence="2" id="KW-0732">Signal</keyword>
<evidence type="ECO:0000256" key="1">
    <source>
        <dbReference type="SAM" id="MobiDB-lite"/>
    </source>
</evidence>
<feature type="chain" id="PRO_5004890316" description="Erythrocyte vesicle protein 1" evidence="2">
    <location>
        <begin position="18"/>
        <end position="882"/>
    </location>
</feature>
<feature type="compositionally biased region" description="Low complexity" evidence="1">
    <location>
        <begin position="350"/>
        <end position="359"/>
    </location>
</feature>
<evidence type="ECO:0008006" key="5">
    <source>
        <dbReference type="Google" id="ProtNLM"/>
    </source>
</evidence>
<keyword evidence="4" id="KW-1185">Reference proteome</keyword>
<feature type="compositionally biased region" description="Basic and acidic residues" evidence="1">
    <location>
        <begin position="833"/>
        <end position="870"/>
    </location>
</feature>
<evidence type="ECO:0000256" key="2">
    <source>
        <dbReference type="SAM" id="SignalP"/>
    </source>
</evidence>
<feature type="signal peptide" evidence="2">
    <location>
        <begin position="1"/>
        <end position="17"/>
    </location>
</feature>
<name>W7A0H1_9APIC</name>
<protein>
    <recommendedName>
        <fullName evidence="5">Erythrocyte vesicle protein 1</fullName>
    </recommendedName>
</protein>
<feature type="region of interest" description="Disordered" evidence="1">
    <location>
        <begin position="825"/>
        <end position="882"/>
    </location>
</feature>
<proteinExistence type="predicted"/>
<feature type="region of interest" description="Disordered" evidence="1">
    <location>
        <begin position="28"/>
        <end position="102"/>
    </location>
</feature>
<dbReference type="Proteomes" id="UP000030640">
    <property type="component" value="Unassembled WGS sequence"/>
</dbReference>
<reference evidence="3 4" key="1">
    <citation type="submission" date="2013-02" db="EMBL/GenBank/DDBJ databases">
        <title>The Genome Sequence of Plasmodium inui San Antonio 1.</title>
        <authorList>
            <consortium name="The Broad Institute Genome Sequencing Platform"/>
            <consortium name="The Broad Institute Genome Sequencing Center for Infectious Disease"/>
            <person name="Neafsey D."/>
            <person name="Cheeseman I."/>
            <person name="Volkman S."/>
            <person name="Adams J."/>
            <person name="Walker B."/>
            <person name="Young S.K."/>
            <person name="Zeng Q."/>
            <person name="Gargeya S."/>
            <person name="Fitzgerald M."/>
            <person name="Haas B."/>
            <person name="Abouelleil A."/>
            <person name="Alvarado L."/>
            <person name="Arachchi H.M."/>
            <person name="Berlin A.M."/>
            <person name="Chapman S.B."/>
            <person name="Dewar J."/>
            <person name="Goldberg J."/>
            <person name="Griggs A."/>
            <person name="Gujja S."/>
            <person name="Hansen M."/>
            <person name="Howarth C."/>
            <person name="Imamovic A."/>
            <person name="Larimer J."/>
            <person name="McCowan C."/>
            <person name="Murphy C."/>
            <person name="Neiman D."/>
            <person name="Pearson M."/>
            <person name="Priest M."/>
            <person name="Roberts A."/>
            <person name="Saif S."/>
            <person name="Shea T."/>
            <person name="Sisk P."/>
            <person name="Sykes S."/>
            <person name="Wortman J."/>
            <person name="Nusbaum C."/>
            <person name="Birren B."/>
        </authorList>
    </citation>
    <scope>NUCLEOTIDE SEQUENCE [LARGE SCALE GENOMIC DNA]</scope>
    <source>
        <strain evidence="3 4">San Antonio 1</strain>
    </source>
</reference>
<accession>W7A0H1</accession>
<dbReference type="VEuPathDB" id="PlasmoDB:C922_04566"/>
<gene>
    <name evidence="3" type="ORF">C922_04566</name>
</gene>